<proteinExistence type="predicted"/>
<keyword evidence="2" id="KW-1185">Reference proteome</keyword>
<organism evidence="1 2">
    <name type="scientific">Mesorhizobium delmotii</name>
    <dbReference type="NCBI Taxonomy" id="1631247"/>
    <lineage>
        <taxon>Bacteria</taxon>
        <taxon>Pseudomonadati</taxon>
        <taxon>Pseudomonadota</taxon>
        <taxon>Alphaproteobacteria</taxon>
        <taxon>Hyphomicrobiales</taxon>
        <taxon>Phyllobacteriaceae</taxon>
        <taxon>Mesorhizobium</taxon>
    </lineage>
</organism>
<dbReference type="AlphaFoldDB" id="A0A2P9AUW8"/>
<evidence type="ECO:0000313" key="2">
    <source>
        <dbReference type="Proteomes" id="UP000245698"/>
    </source>
</evidence>
<gene>
    <name evidence="1" type="ORF">BQ8482_60002</name>
</gene>
<accession>A0A2P9AUW8</accession>
<dbReference type="Proteomes" id="UP000245698">
    <property type="component" value="Unassembled WGS sequence"/>
</dbReference>
<protein>
    <submittedName>
        <fullName evidence="1">Uncharacterized protein</fullName>
    </submittedName>
</protein>
<evidence type="ECO:0000313" key="1">
    <source>
        <dbReference type="EMBL" id="SJM34991.1"/>
    </source>
</evidence>
<name>A0A2P9AUW8_9HYPH</name>
<dbReference type="EMBL" id="FUIG01000070">
    <property type="protein sequence ID" value="SJM34991.1"/>
    <property type="molecule type" value="Genomic_DNA"/>
</dbReference>
<reference evidence="2" key="1">
    <citation type="submission" date="2016-12" db="EMBL/GenBank/DDBJ databases">
        <authorList>
            <person name="Brunel B."/>
        </authorList>
    </citation>
    <scope>NUCLEOTIDE SEQUENCE [LARGE SCALE GENOMIC DNA]</scope>
</reference>
<sequence length="60" mass="6737">MPRGMARRPLLRNAELEVHANGHAGQGYHDGKRLIEEEVITCSIPKFFFPISGTSLARFL</sequence>